<dbReference type="EMBL" id="CAEZYU010000003">
    <property type="protein sequence ID" value="CAB4727736.1"/>
    <property type="molecule type" value="Genomic_DNA"/>
</dbReference>
<dbReference type="SUPFAM" id="SSF53383">
    <property type="entry name" value="PLP-dependent transferases"/>
    <property type="match status" value="1"/>
</dbReference>
<evidence type="ECO:0000259" key="9">
    <source>
        <dbReference type="Pfam" id="PF00464"/>
    </source>
</evidence>
<keyword evidence="6" id="KW-0554">One-carbon metabolism</keyword>
<organism evidence="11">
    <name type="scientific">freshwater metagenome</name>
    <dbReference type="NCBI Taxonomy" id="449393"/>
    <lineage>
        <taxon>unclassified sequences</taxon>
        <taxon>metagenomes</taxon>
        <taxon>ecological metagenomes</taxon>
    </lineage>
</organism>
<dbReference type="GO" id="GO:0035999">
    <property type="term" value="P:tetrahydrofolate interconversion"/>
    <property type="evidence" value="ECO:0007669"/>
    <property type="project" value="InterPro"/>
</dbReference>
<evidence type="ECO:0000256" key="5">
    <source>
        <dbReference type="ARBA" id="ARBA00022490"/>
    </source>
</evidence>
<dbReference type="PANTHER" id="PTHR11680">
    <property type="entry name" value="SERINE HYDROXYMETHYLTRANSFERASE"/>
    <property type="match status" value="1"/>
</dbReference>
<evidence type="ECO:0000256" key="3">
    <source>
        <dbReference type="ARBA" id="ARBA00006376"/>
    </source>
</evidence>
<dbReference type="EMBL" id="CAFBMG010000019">
    <property type="protein sequence ID" value="CAB4892879.1"/>
    <property type="molecule type" value="Genomic_DNA"/>
</dbReference>
<comment type="cofactor">
    <cofactor evidence="1">
        <name>pyridoxal 5'-phosphate</name>
        <dbReference type="ChEBI" id="CHEBI:597326"/>
    </cofactor>
</comment>
<protein>
    <submittedName>
        <fullName evidence="11">Unannotated protein</fullName>
    </submittedName>
</protein>
<evidence type="ECO:0000256" key="7">
    <source>
        <dbReference type="ARBA" id="ARBA00022679"/>
    </source>
</evidence>
<dbReference type="EMBL" id="CAEZSF010000218">
    <property type="protein sequence ID" value="CAB4552673.1"/>
    <property type="molecule type" value="Genomic_DNA"/>
</dbReference>
<evidence type="ECO:0000256" key="2">
    <source>
        <dbReference type="ARBA" id="ARBA00004496"/>
    </source>
</evidence>
<name>A0A6J6RZ62_9ZZZZ</name>
<keyword evidence="8" id="KW-0663">Pyridoxal phosphate</keyword>
<evidence type="ECO:0000313" key="10">
    <source>
        <dbReference type="EMBL" id="CAB4552673.1"/>
    </source>
</evidence>
<dbReference type="InterPro" id="IPR039429">
    <property type="entry name" value="SHMT-like_dom"/>
</dbReference>
<dbReference type="InterPro" id="IPR001085">
    <property type="entry name" value="Ser_HO-MeTrfase"/>
</dbReference>
<dbReference type="PANTHER" id="PTHR11680:SF35">
    <property type="entry name" value="SERINE HYDROXYMETHYLTRANSFERASE 1"/>
    <property type="match status" value="1"/>
</dbReference>
<dbReference type="HAMAP" id="MF_00051">
    <property type="entry name" value="SHMT"/>
    <property type="match status" value="1"/>
</dbReference>
<evidence type="ECO:0000313" key="12">
    <source>
        <dbReference type="EMBL" id="CAB4892879.1"/>
    </source>
</evidence>
<proteinExistence type="inferred from homology"/>
<dbReference type="AlphaFoldDB" id="A0A6J6RZ62"/>
<dbReference type="InterPro" id="IPR049943">
    <property type="entry name" value="Ser_HO-MeTrfase-like"/>
</dbReference>
<dbReference type="NCBIfam" id="NF000586">
    <property type="entry name" value="PRK00011.1"/>
    <property type="match status" value="1"/>
</dbReference>
<dbReference type="InterPro" id="IPR015424">
    <property type="entry name" value="PyrdxlP-dep_Trfase"/>
</dbReference>
<comment type="subunit">
    <text evidence="4">Homodimer.</text>
</comment>
<keyword evidence="5" id="KW-0963">Cytoplasm</keyword>
<dbReference type="GO" id="GO:0030170">
    <property type="term" value="F:pyridoxal phosphate binding"/>
    <property type="evidence" value="ECO:0007669"/>
    <property type="project" value="InterPro"/>
</dbReference>
<dbReference type="Gene3D" id="3.40.640.10">
    <property type="entry name" value="Type I PLP-dependent aspartate aminotransferase-like (Major domain)"/>
    <property type="match status" value="1"/>
</dbReference>
<evidence type="ECO:0000256" key="1">
    <source>
        <dbReference type="ARBA" id="ARBA00001933"/>
    </source>
</evidence>
<dbReference type="InterPro" id="IPR015422">
    <property type="entry name" value="PyrdxlP-dep_Trfase_small"/>
</dbReference>
<evidence type="ECO:0000256" key="4">
    <source>
        <dbReference type="ARBA" id="ARBA00011738"/>
    </source>
</evidence>
<feature type="domain" description="Serine hydroxymethyltransferase-like" evidence="9">
    <location>
        <begin position="6"/>
        <end position="382"/>
    </location>
</feature>
<dbReference type="Gene3D" id="3.90.1150.10">
    <property type="entry name" value="Aspartate Aminotransferase, domain 1"/>
    <property type="match status" value="1"/>
</dbReference>
<evidence type="ECO:0000256" key="8">
    <source>
        <dbReference type="ARBA" id="ARBA00022898"/>
    </source>
</evidence>
<reference evidence="11" key="1">
    <citation type="submission" date="2020-05" db="EMBL/GenBank/DDBJ databases">
        <authorList>
            <person name="Chiriac C."/>
            <person name="Salcher M."/>
            <person name="Ghai R."/>
            <person name="Kavagutti S V."/>
        </authorList>
    </citation>
    <scope>NUCLEOTIDE SEQUENCE</scope>
</reference>
<evidence type="ECO:0000313" key="11">
    <source>
        <dbReference type="EMBL" id="CAB4727736.1"/>
    </source>
</evidence>
<dbReference type="PIRSF" id="PIRSF000412">
    <property type="entry name" value="SHMT"/>
    <property type="match status" value="1"/>
</dbReference>
<comment type="similarity">
    <text evidence="3">Belongs to the SHMT family.</text>
</comment>
<sequence>MPWPTDRDNEVFAAIDREIDRQNTGIQLIASENFTSPAVMQAVGSALTNKYSEGYPGKRYYGGNEVVDEIEQMAIERVKALFGAEAANVQPHSGANANLGVYLALLEAGDTVLGLSLDHGGHLTHGSPVNISGRFYNFISYGVRPEDERIDYDQMRALALEHRPKMIVAGATAYPRIIDPAIVREICDEVGALFLFDAAHIAGLIAGGVHPNPTPYADVVTFTTHKTLRGPRGGCIVSKEEFGARINKAIFPGLQGGPLEHVIAGKAVAFREAADPSFAGYAQQIVNNSQALAEALIGQGFRLVSGGSDNHLLLMDLRSFDAELTGKEAQIALDLAGITLNKNTVPDDQRSPFVTSGLRIGTPSVTTQGMVEPEMVQIAELITRVLRDPSNENAIAEVRADVELLCSKFTPYPA</sequence>
<keyword evidence="7" id="KW-0808">Transferase</keyword>
<dbReference type="GO" id="GO:0019264">
    <property type="term" value="P:glycine biosynthetic process from serine"/>
    <property type="evidence" value="ECO:0007669"/>
    <property type="project" value="InterPro"/>
</dbReference>
<comment type="subcellular location">
    <subcellularLocation>
        <location evidence="2">Cytoplasm</location>
    </subcellularLocation>
</comment>
<gene>
    <name evidence="10" type="ORF">UFOPK1358_01724</name>
    <name evidence="11" type="ORF">UFOPK2766_00104</name>
    <name evidence="12" type="ORF">UFOPK3519_00400</name>
</gene>
<dbReference type="CDD" id="cd00378">
    <property type="entry name" value="SHMT"/>
    <property type="match status" value="1"/>
</dbReference>
<dbReference type="GO" id="GO:0004372">
    <property type="term" value="F:glycine hydroxymethyltransferase activity"/>
    <property type="evidence" value="ECO:0007669"/>
    <property type="project" value="InterPro"/>
</dbReference>
<dbReference type="InterPro" id="IPR015421">
    <property type="entry name" value="PyrdxlP-dep_Trfase_major"/>
</dbReference>
<evidence type="ECO:0000256" key="6">
    <source>
        <dbReference type="ARBA" id="ARBA00022563"/>
    </source>
</evidence>
<dbReference type="FunFam" id="3.40.640.10:FF:000001">
    <property type="entry name" value="Serine hydroxymethyltransferase"/>
    <property type="match status" value="1"/>
</dbReference>
<accession>A0A6J6RZ62</accession>
<dbReference type="GO" id="GO:0005829">
    <property type="term" value="C:cytosol"/>
    <property type="evidence" value="ECO:0007669"/>
    <property type="project" value="TreeGrafter"/>
</dbReference>
<dbReference type="Pfam" id="PF00464">
    <property type="entry name" value="SHMT"/>
    <property type="match status" value="1"/>
</dbReference>